<name>A0ABW2XLE0_9ACTN</name>
<gene>
    <name evidence="1" type="ORF">ACFQZM_22890</name>
</gene>
<dbReference type="EMBL" id="JBHTGP010000012">
    <property type="protein sequence ID" value="MFD0687362.1"/>
    <property type="molecule type" value="Genomic_DNA"/>
</dbReference>
<comment type="caution">
    <text evidence="1">The sequence shown here is derived from an EMBL/GenBank/DDBJ whole genome shotgun (WGS) entry which is preliminary data.</text>
</comment>
<proteinExistence type="predicted"/>
<evidence type="ECO:0008006" key="3">
    <source>
        <dbReference type="Google" id="ProtNLM"/>
    </source>
</evidence>
<protein>
    <recommendedName>
        <fullName evidence="3">Cysteine-rich CPCC domain-containing protein</fullName>
    </recommendedName>
</protein>
<organism evidence="1 2">
    <name type="scientific">Actinomadura fibrosa</name>
    <dbReference type="NCBI Taxonomy" id="111802"/>
    <lineage>
        <taxon>Bacteria</taxon>
        <taxon>Bacillati</taxon>
        <taxon>Actinomycetota</taxon>
        <taxon>Actinomycetes</taxon>
        <taxon>Streptosporangiales</taxon>
        <taxon>Thermomonosporaceae</taxon>
        <taxon>Actinomadura</taxon>
    </lineage>
</organism>
<reference evidence="2" key="1">
    <citation type="journal article" date="2019" name="Int. J. Syst. Evol. Microbiol.">
        <title>The Global Catalogue of Microorganisms (GCM) 10K type strain sequencing project: providing services to taxonomists for standard genome sequencing and annotation.</title>
        <authorList>
            <consortium name="The Broad Institute Genomics Platform"/>
            <consortium name="The Broad Institute Genome Sequencing Center for Infectious Disease"/>
            <person name="Wu L."/>
            <person name="Ma J."/>
        </authorList>
    </citation>
    <scope>NUCLEOTIDE SEQUENCE [LARGE SCALE GENOMIC DNA]</scope>
    <source>
        <strain evidence="2">JCM 9371</strain>
    </source>
</reference>
<evidence type="ECO:0000313" key="2">
    <source>
        <dbReference type="Proteomes" id="UP001597063"/>
    </source>
</evidence>
<accession>A0ABW2XLE0</accession>
<keyword evidence="2" id="KW-1185">Reference proteome</keyword>
<sequence>MSRCPACCRTRYARHYLCRPCWWTLPAPARAALNRRDRRAAARLIELHRQLRARVPLNEIEVTP</sequence>
<evidence type="ECO:0000313" key="1">
    <source>
        <dbReference type="EMBL" id="MFD0687362.1"/>
    </source>
</evidence>
<dbReference type="Proteomes" id="UP001597063">
    <property type="component" value="Unassembled WGS sequence"/>
</dbReference>
<dbReference type="RefSeq" id="WP_131759132.1">
    <property type="nucleotide sequence ID" value="NZ_CAACUY010000069.1"/>
</dbReference>